<feature type="transmembrane region" description="Helical" evidence="6">
    <location>
        <begin position="24"/>
        <end position="44"/>
    </location>
</feature>
<keyword evidence="5 6" id="KW-0472">Membrane</keyword>
<dbReference type="PANTHER" id="PTHR31444">
    <property type="entry name" value="OS11G0490100 PROTEIN"/>
    <property type="match status" value="1"/>
</dbReference>
<keyword evidence="4" id="KW-0333">Golgi apparatus</keyword>
<keyword evidence="2 6" id="KW-0812">Transmembrane</keyword>
<accession>A0AAN7GK07</accession>
<evidence type="ECO:0000256" key="2">
    <source>
        <dbReference type="ARBA" id="ARBA00022692"/>
    </source>
</evidence>
<keyword evidence="8" id="KW-1185">Reference proteome</keyword>
<evidence type="ECO:0000256" key="5">
    <source>
        <dbReference type="ARBA" id="ARBA00023136"/>
    </source>
</evidence>
<dbReference type="NCBIfam" id="TIGR01627">
    <property type="entry name" value="A_thal_3515"/>
    <property type="match status" value="1"/>
</dbReference>
<dbReference type="GO" id="GO:0045492">
    <property type="term" value="P:xylan biosynthetic process"/>
    <property type="evidence" value="ECO:0007669"/>
    <property type="project" value="InterPro"/>
</dbReference>
<keyword evidence="3 6" id="KW-1133">Transmembrane helix</keyword>
<evidence type="ECO:0000256" key="6">
    <source>
        <dbReference type="SAM" id="Phobius"/>
    </source>
</evidence>
<organism evidence="7 8">
    <name type="scientific">Trapa incisa</name>
    <dbReference type="NCBI Taxonomy" id="236973"/>
    <lineage>
        <taxon>Eukaryota</taxon>
        <taxon>Viridiplantae</taxon>
        <taxon>Streptophyta</taxon>
        <taxon>Embryophyta</taxon>
        <taxon>Tracheophyta</taxon>
        <taxon>Spermatophyta</taxon>
        <taxon>Magnoliopsida</taxon>
        <taxon>eudicotyledons</taxon>
        <taxon>Gunneridae</taxon>
        <taxon>Pentapetalae</taxon>
        <taxon>rosids</taxon>
        <taxon>malvids</taxon>
        <taxon>Myrtales</taxon>
        <taxon>Lythraceae</taxon>
        <taxon>Trapa</taxon>
    </lineage>
</organism>
<name>A0AAN7GK07_9MYRT</name>
<evidence type="ECO:0008006" key="9">
    <source>
        <dbReference type="Google" id="ProtNLM"/>
    </source>
</evidence>
<evidence type="ECO:0000313" key="7">
    <source>
        <dbReference type="EMBL" id="KAK4747815.1"/>
    </source>
</evidence>
<dbReference type="Proteomes" id="UP001345219">
    <property type="component" value="Chromosome 12"/>
</dbReference>
<evidence type="ECO:0000256" key="4">
    <source>
        <dbReference type="ARBA" id="ARBA00023034"/>
    </source>
</evidence>
<dbReference type="AlphaFoldDB" id="A0AAN7GK07"/>
<dbReference type="EMBL" id="JAXIOK010000019">
    <property type="protein sequence ID" value="KAK4747815.1"/>
    <property type="molecule type" value="Genomic_DNA"/>
</dbReference>
<evidence type="ECO:0000256" key="1">
    <source>
        <dbReference type="ARBA" id="ARBA00004194"/>
    </source>
</evidence>
<reference evidence="7 8" key="1">
    <citation type="journal article" date="2023" name="Hortic Res">
        <title>Pangenome of water caltrop reveals structural variations and asymmetric subgenome divergence after allopolyploidization.</title>
        <authorList>
            <person name="Zhang X."/>
            <person name="Chen Y."/>
            <person name="Wang L."/>
            <person name="Yuan Y."/>
            <person name="Fang M."/>
            <person name="Shi L."/>
            <person name="Lu R."/>
            <person name="Comes H.P."/>
            <person name="Ma Y."/>
            <person name="Chen Y."/>
            <person name="Huang G."/>
            <person name="Zhou Y."/>
            <person name="Zheng Z."/>
            <person name="Qiu Y."/>
        </authorList>
    </citation>
    <scope>NUCLEOTIDE SEQUENCE [LARGE SCALE GENOMIC DNA]</scope>
    <source>
        <tissue evidence="7">Roots</tissue>
    </source>
</reference>
<protein>
    <recommendedName>
        <fullName evidence="9">Polysaccharide biosynthesis domain-containing protein</fullName>
    </recommendedName>
</protein>
<evidence type="ECO:0000313" key="8">
    <source>
        <dbReference type="Proteomes" id="UP001345219"/>
    </source>
</evidence>
<comment type="caution">
    <text evidence="7">The sequence shown here is derived from an EMBL/GenBank/DDBJ whole genome shotgun (WGS) entry which is preliminary data.</text>
</comment>
<sequence length="311" mass="33978">MKGATNTKLILFHPQLHKQPASRIWLLLFSFTFFTLAFFTFTLITTAVHPSSSGPSSASAVPMSPYVRDALLHYAAAAANSTSGGRLSAAELAAVSATIRRCVVTGTGAGCNLLVFGLTHETLLYRALNSNGRTVFLDEREFLISRVEQQHPGIEAYDVQYTTKVVELTELLRSARQNSRGDCRPVQNLLFSECRLGLNDLPNHIYQIDWDVILIDGPAGYSPTAPGRMSAIFTAAVLARSKKADGGGNSKTHILVHDLDREVEKLCSEEYLCSENLVEAVDRLGHFVVDRMGRGQPETSNFCSNLSSPSL</sequence>
<proteinExistence type="predicted"/>
<evidence type="ECO:0000256" key="3">
    <source>
        <dbReference type="ARBA" id="ARBA00022989"/>
    </source>
</evidence>
<dbReference type="Pfam" id="PF21729">
    <property type="entry name" value="IRX15_IRX15L_GXM"/>
    <property type="match status" value="1"/>
</dbReference>
<comment type="subcellular location">
    <subcellularLocation>
        <location evidence="1">Golgi apparatus membrane</location>
        <topology evidence="1">Single-pass membrane protein</topology>
    </subcellularLocation>
</comment>
<dbReference type="InterPro" id="IPR006514">
    <property type="entry name" value="IRX15/GXM/AGM"/>
</dbReference>
<dbReference type="GO" id="GO:0000139">
    <property type="term" value="C:Golgi membrane"/>
    <property type="evidence" value="ECO:0007669"/>
    <property type="project" value="UniProtKB-SubCell"/>
</dbReference>
<gene>
    <name evidence="7" type="ORF">SAY87_014401</name>
</gene>